<proteinExistence type="predicted"/>
<accession>A0A0K2LEL7</accession>
<dbReference type="EMBL" id="CP012559">
    <property type="protein sequence ID" value="ALB29623.1"/>
    <property type="molecule type" value="Genomic_DNA"/>
</dbReference>
<gene>
    <name evidence="2" type="ORF">JP39_09800</name>
</gene>
<evidence type="ECO:0000313" key="3">
    <source>
        <dbReference type="Proteomes" id="UP000061546"/>
    </source>
</evidence>
<dbReference type="RefSeq" id="WP_041501250.1">
    <property type="nucleotide sequence ID" value="NZ_BJDV01000005.1"/>
</dbReference>
<name>A0A0K2LEL7_9LACO</name>
<keyword evidence="3" id="KW-1185">Reference proteome</keyword>
<organism evidence="2 3">
    <name type="scientific">Companilactobacillus heilongjiangensis</name>
    <dbReference type="NCBI Taxonomy" id="1074467"/>
    <lineage>
        <taxon>Bacteria</taxon>
        <taxon>Bacillati</taxon>
        <taxon>Bacillota</taxon>
        <taxon>Bacilli</taxon>
        <taxon>Lactobacillales</taxon>
        <taxon>Lactobacillaceae</taxon>
        <taxon>Companilactobacillus</taxon>
    </lineage>
</organism>
<protein>
    <recommendedName>
        <fullName evidence="1">Antitoxin SocA-like Panacea domain-containing protein</fullName>
    </recommendedName>
</protein>
<evidence type="ECO:0000313" key="2">
    <source>
        <dbReference type="EMBL" id="ALB29623.1"/>
    </source>
</evidence>
<sequence length="203" mass="23370">MYKHFIVIADSYKKGSRIAYKETSLSTDRSLLTKITNISDTLKNNNITSYSTHLIDTEGASWQSVIDSDPFFKDILILNNIENFIAEYKDEITSTDIAEYITERFSLTAPPLMKLVYFVYSDFLAEYKRPLFENNFVAFKYGPVDAGLWEKYKFNYRSKIEPAFKSDTNSISPVISKLIKVGEYEHVKSTLNSITTDQIITIN</sequence>
<dbReference type="STRING" id="1074467.JP39_09800"/>
<dbReference type="Proteomes" id="UP000061546">
    <property type="component" value="Chromosome"/>
</dbReference>
<dbReference type="KEGG" id="lhi:JP39_09800"/>
<dbReference type="OrthoDB" id="2237225at2"/>
<reference evidence="2 3" key="1">
    <citation type="submission" date="2015-08" db="EMBL/GenBank/DDBJ databases">
        <title>Genomic sequence of Lactobacillus heilongjiangensis DSM 28069, isolated from Chinese traditional pickle.</title>
        <authorList>
            <person name="Jiang X."/>
            <person name="Zheng B."/>
            <person name="Cheng H."/>
        </authorList>
    </citation>
    <scope>NUCLEOTIDE SEQUENCE [LARGE SCALE GENOMIC DNA]</scope>
    <source>
        <strain evidence="2 3">DSM 28069</strain>
    </source>
</reference>
<evidence type="ECO:0000259" key="1">
    <source>
        <dbReference type="Pfam" id="PF13274"/>
    </source>
</evidence>
<dbReference type="AlphaFoldDB" id="A0A0K2LEL7"/>
<dbReference type="InterPro" id="IPR025272">
    <property type="entry name" value="SocA_Panacea"/>
</dbReference>
<feature type="domain" description="Antitoxin SocA-like Panacea" evidence="1">
    <location>
        <begin position="112"/>
        <end position="169"/>
    </location>
</feature>
<dbReference type="Pfam" id="PF13274">
    <property type="entry name" value="SocA_Panacea"/>
    <property type="match status" value="1"/>
</dbReference>